<sequence length="579" mass="64671">MSSDQTYPGGIKAVLSQYEGRRDAFDYAPGEALPDADIDLTPLSGEIVADPDLDPAEAAPFRSSYHRKRHALRKELTGLSELCYLNAMLISHLRKRSFPAHAPALFNRLWAEHGDHLRSHLDQRWQVSAITTFGDHGATAAQRSVGLALTALFGMMKLYESERLYSGHTPDRAFALDGKQRAVLPLDMDSYSLTGGGLDVNLIARLWQEAAGDTVIAPLAHGLIEDLTTDPRTVFKRLRTMKSRKERLQKDKVKPSNIAPVPHDRLHLDSETLRWGLVSTIKAPLPQIARFAAHHIEMGASLIQIYLDQPDHQAEEFLTRHPAIRITQCDDVYWQDTGKPRMAAHQQRQAHNATRSLRALEHSLDWLGHIDVDEFILSDGRLSDRLATVPPACALARIPPAEALASEDGTPCHFKLTHKQAGVPKAQLQDIYPTFGMHLYGGFLSHTSGKVFARTGIPDTRLGIHTLKYRGADATNRIKPDGLYLAHMHAPSWDHFRNHLEFRRSKGSYRARSERPELGQAELLGFLADEEGDEGLRAFFDEVCADTPELRKKLGQHKMLLRCELDLDAAVSRVFGTAP</sequence>
<keyword evidence="2" id="KW-1185">Reference proteome</keyword>
<evidence type="ECO:0000313" key="1">
    <source>
        <dbReference type="EMBL" id="MDA7426629.1"/>
    </source>
</evidence>
<organism evidence="1 2">
    <name type="scientific">Thalassococcus lentus</name>
    <dbReference type="NCBI Taxonomy" id="1210524"/>
    <lineage>
        <taxon>Bacteria</taxon>
        <taxon>Pseudomonadati</taxon>
        <taxon>Pseudomonadota</taxon>
        <taxon>Alphaproteobacteria</taxon>
        <taxon>Rhodobacterales</taxon>
        <taxon>Roseobacteraceae</taxon>
        <taxon>Thalassococcus</taxon>
    </lineage>
</organism>
<dbReference type="Pfam" id="PF13704">
    <property type="entry name" value="Glyco_tranf_2_4"/>
    <property type="match status" value="1"/>
</dbReference>
<name>A0ABT4XXE7_9RHOB</name>
<accession>A0ABT4XXE7</accession>
<dbReference type="RefSeq" id="WP_271433984.1">
    <property type="nucleotide sequence ID" value="NZ_JAQIOY010000010.1"/>
</dbReference>
<dbReference type="EMBL" id="JAQIOY010000010">
    <property type="protein sequence ID" value="MDA7426629.1"/>
    <property type="molecule type" value="Genomic_DNA"/>
</dbReference>
<gene>
    <name evidence="1" type="ORF">PFY00_17980</name>
</gene>
<protein>
    <submittedName>
        <fullName evidence="1">Glycosyltransferase family 2 protein</fullName>
    </submittedName>
</protein>
<reference evidence="1 2" key="1">
    <citation type="submission" date="2023-01" db="EMBL/GenBank/DDBJ databases">
        <title>Thalassococcus onchidii sp. nov., isolated from a marine invertebrate from the South China Sea.</title>
        <authorList>
            <person name="Xu S."/>
            <person name="Liu Z."/>
            <person name="Xu Y."/>
        </authorList>
    </citation>
    <scope>NUCLEOTIDE SEQUENCE [LARGE SCALE GENOMIC DNA]</scope>
    <source>
        <strain evidence="1 2">KCTC 32084</strain>
    </source>
</reference>
<proteinExistence type="predicted"/>
<comment type="caution">
    <text evidence="1">The sequence shown here is derived from an EMBL/GenBank/DDBJ whole genome shotgun (WGS) entry which is preliminary data.</text>
</comment>
<evidence type="ECO:0000313" key="2">
    <source>
        <dbReference type="Proteomes" id="UP001210720"/>
    </source>
</evidence>
<dbReference type="Proteomes" id="UP001210720">
    <property type="component" value="Unassembled WGS sequence"/>
</dbReference>